<dbReference type="Pfam" id="PF25583">
    <property type="entry name" value="WCX"/>
    <property type="match status" value="1"/>
</dbReference>
<dbReference type="InterPro" id="IPR051534">
    <property type="entry name" value="CBASS_pafABC_assoc_protein"/>
</dbReference>
<dbReference type="Gene3D" id="1.10.10.10">
    <property type="entry name" value="Winged helix-like DNA-binding domain superfamily/Winged helix DNA-binding domain"/>
    <property type="match status" value="1"/>
</dbReference>
<feature type="domain" description="WCX" evidence="3">
    <location>
        <begin position="218"/>
        <end position="295"/>
    </location>
</feature>
<accession>A0A653K416</accession>
<organism evidence="4 5">
    <name type="scientific">Acinetobacter proteolyticus</name>
    <dbReference type="NCBI Taxonomy" id="1776741"/>
    <lineage>
        <taxon>Bacteria</taxon>
        <taxon>Pseudomonadati</taxon>
        <taxon>Pseudomonadota</taxon>
        <taxon>Gammaproteobacteria</taxon>
        <taxon>Moraxellales</taxon>
        <taxon>Moraxellaceae</taxon>
        <taxon>Acinetobacter</taxon>
    </lineage>
</organism>
<dbReference type="InterPro" id="IPR026881">
    <property type="entry name" value="WYL_dom"/>
</dbReference>
<proteinExistence type="predicted"/>
<sequence length="299" mass="34720">MAKVSEKSGQLAERLAKILVKLNSGMKLDIKTLADDLNVSERTIFRDIGRLESANLVLLRDDQQRYYLDSKSMGLFKQKDIKVFAQMSGIHSLYPNLATPFLTKLLNQGQLTYAAKGYAHEDSSKFEHLLDILSEAIEKKQQIGFLYNGEPRVVEPYRLIHHHGSWYLAAVRKGRLRTYRVSRINKSYEQHHLERFEHNPDVLKQLEDENSIWFGQEKIEVKLKIHADVISHFKQRKLLPEQDDNLIEREDGGWDVSCKISHAMQLLPLVRYWIPHVEIISPDYLQDELEAGLKGYLGR</sequence>
<evidence type="ECO:0000313" key="5">
    <source>
        <dbReference type="Proteomes" id="UP000430404"/>
    </source>
</evidence>
<feature type="domain" description="Helix-turn-helix type 11" evidence="1">
    <location>
        <begin position="14"/>
        <end position="55"/>
    </location>
</feature>
<evidence type="ECO:0000313" key="4">
    <source>
        <dbReference type="EMBL" id="VXA55501.1"/>
    </source>
</evidence>
<protein>
    <submittedName>
        <fullName evidence="4">DeoR family transcriptional regulator</fullName>
    </submittedName>
</protein>
<dbReference type="PROSITE" id="PS52050">
    <property type="entry name" value="WYL"/>
    <property type="match status" value="1"/>
</dbReference>
<feature type="domain" description="WYL" evidence="2">
    <location>
        <begin position="129"/>
        <end position="185"/>
    </location>
</feature>
<reference evidence="4 5" key="1">
    <citation type="submission" date="2019-10" db="EMBL/GenBank/DDBJ databases">
        <authorList>
            <person name="Karimi E."/>
        </authorList>
    </citation>
    <scope>NUCLEOTIDE SEQUENCE [LARGE SCALE GENOMIC DNA]</scope>
    <source>
        <strain evidence="4">Acinetobacter sp. 8BE</strain>
    </source>
</reference>
<gene>
    <name evidence="4" type="ORF">ACI8B_210289</name>
</gene>
<dbReference type="InterPro" id="IPR013196">
    <property type="entry name" value="HTH_11"/>
</dbReference>
<dbReference type="EMBL" id="CABWKZ010000014">
    <property type="protein sequence ID" value="VXA55501.1"/>
    <property type="molecule type" value="Genomic_DNA"/>
</dbReference>
<dbReference type="SUPFAM" id="SSF46785">
    <property type="entry name" value="Winged helix' DNA-binding domain"/>
    <property type="match status" value="1"/>
</dbReference>
<dbReference type="Proteomes" id="UP000430404">
    <property type="component" value="Unassembled WGS sequence"/>
</dbReference>
<dbReference type="InterPro" id="IPR036390">
    <property type="entry name" value="WH_DNA-bd_sf"/>
</dbReference>
<dbReference type="Pfam" id="PF08279">
    <property type="entry name" value="HTH_11"/>
    <property type="match status" value="1"/>
</dbReference>
<dbReference type="Pfam" id="PF13280">
    <property type="entry name" value="WYL"/>
    <property type="match status" value="1"/>
</dbReference>
<name>A0A653K416_9GAMM</name>
<dbReference type="AlphaFoldDB" id="A0A653K416"/>
<dbReference type="PANTHER" id="PTHR34580">
    <property type="match status" value="1"/>
</dbReference>
<dbReference type="RefSeq" id="WP_159725149.1">
    <property type="nucleotide sequence ID" value="NZ_LR732744.1"/>
</dbReference>
<evidence type="ECO:0000259" key="3">
    <source>
        <dbReference type="Pfam" id="PF25583"/>
    </source>
</evidence>
<dbReference type="PANTHER" id="PTHR34580:SF1">
    <property type="entry name" value="PROTEIN PAFC"/>
    <property type="match status" value="1"/>
</dbReference>
<evidence type="ECO:0000259" key="1">
    <source>
        <dbReference type="Pfam" id="PF08279"/>
    </source>
</evidence>
<dbReference type="InterPro" id="IPR036388">
    <property type="entry name" value="WH-like_DNA-bd_sf"/>
</dbReference>
<evidence type="ECO:0000259" key="2">
    <source>
        <dbReference type="Pfam" id="PF13280"/>
    </source>
</evidence>
<dbReference type="InterPro" id="IPR057727">
    <property type="entry name" value="WCX_dom"/>
</dbReference>